<proteinExistence type="predicted"/>
<dbReference type="EMBL" id="LKCN02000024">
    <property type="protein sequence ID" value="RCI07757.1"/>
    <property type="molecule type" value="Genomic_DNA"/>
</dbReference>
<organism evidence="1 2">
    <name type="scientific">Ophiocordyceps polyrhachis-furcata BCC 54312</name>
    <dbReference type="NCBI Taxonomy" id="1330021"/>
    <lineage>
        <taxon>Eukaryota</taxon>
        <taxon>Fungi</taxon>
        <taxon>Dikarya</taxon>
        <taxon>Ascomycota</taxon>
        <taxon>Pezizomycotina</taxon>
        <taxon>Sordariomycetes</taxon>
        <taxon>Hypocreomycetidae</taxon>
        <taxon>Hypocreales</taxon>
        <taxon>Ophiocordycipitaceae</taxon>
        <taxon>Ophiocordyceps</taxon>
    </lineage>
</organism>
<protein>
    <submittedName>
        <fullName evidence="1">Uncharacterized protein</fullName>
    </submittedName>
</protein>
<accession>A0A367L027</accession>
<keyword evidence="2" id="KW-1185">Reference proteome</keyword>
<dbReference type="AlphaFoldDB" id="A0A367L027"/>
<sequence>MKEGKRPRIGRIAYAVSSPIISPSASNMAATVVLEVAKLYDGHTMYKGWSRLDIDSSVHIHISQHSSSPEPVSAQSSFRMRTPTLAIAILASLTTAAPLTGPIRSVRSAGWGGYVFDSRISGTTEAERLRRERERREWEAVQEMLVIKARTEAYNHRKAKEQVSCKRGSWAPRRPSNCIYYRGTEQTTDSASDGILKVLTVVQYVNYNKHRQ</sequence>
<dbReference type="Proteomes" id="UP000253664">
    <property type="component" value="Unassembled WGS sequence"/>
</dbReference>
<evidence type="ECO:0000313" key="2">
    <source>
        <dbReference type="Proteomes" id="UP000253664"/>
    </source>
</evidence>
<evidence type="ECO:0000313" key="1">
    <source>
        <dbReference type="EMBL" id="RCI07757.1"/>
    </source>
</evidence>
<comment type="caution">
    <text evidence="1">The sequence shown here is derived from an EMBL/GenBank/DDBJ whole genome shotgun (WGS) entry which is preliminary data.</text>
</comment>
<gene>
    <name evidence="1" type="ORF">L249_5742</name>
</gene>
<name>A0A367L027_9HYPO</name>
<reference evidence="1 2" key="1">
    <citation type="journal article" date="2015" name="BMC Genomics">
        <title>Insights from the genome of Ophiocordyceps polyrhachis-furcata to pathogenicity and host specificity in insect fungi.</title>
        <authorList>
            <person name="Wichadakul D."/>
            <person name="Kobmoo N."/>
            <person name="Ingsriswang S."/>
            <person name="Tangphatsornruang S."/>
            <person name="Chantasingh D."/>
            <person name="Luangsa-ard J.J."/>
            <person name="Eurwilaichitr L."/>
        </authorList>
    </citation>
    <scope>NUCLEOTIDE SEQUENCE [LARGE SCALE GENOMIC DNA]</scope>
    <source>
        <strain evidence="1 2">BCC 54312</strain>
    </source>
</reference>